<sequence length="147" mass="16702">MRAAEDLAKSQKEHNAEHSAMPWGEPPMAKTKFAAARNGVENQDPVSKLVNDPTSDMFVKSMNEHSCRSSTGGKSFDDCLATLDRLLIRFTEYRISISFTKTIFVQPRVEFLFHEVSHEEIRANAKKLAAKSLMYRFHAQREGRNPS</sequence>
<evidence type="ECO:0000313" key="2">
    <source>
        <dbReference type="EMBL" id="OWZ10833.1"/>
    </source>
</evidence>
<evidence type="ECO:0008006" key="4">
    <source>
        <dbReference type="Google" id="ProtNLM"/>
    </source>
</evidence>
<evidence type="ECO:0000256" key="1">
    <source>
        <dbReference type="SAM" id="MobiDB-lite"/>
    </source>
</evidence>
<gene>
    <name evidence="2" type="ORF">PHMEG_00016238</name>
</gene>
<feature type="compositionally biased region" description="Basic and acidic residues" evidence="1">
    <location>
        <begin position="1"/>
        <end position="17"/>
    </location>
</feature>
<dbReference type="Proteomes" id="UP000198211">
    <property type="component" value="Unassembled WGS sequence"/>
</dbReference>
<name>A0A225VZG7_9STRA</name>
<keyword evidence="3" id="KW-1185">Reference proteome</keyword>
<organism evidence="2 3">
    <name type="scientific">Phytophthora megakarya</name>
    <dbReference type="NCBI Taxonomy" id="4795"/>
    <lineage>
        <taxon>Eukaryota</taxon>
        <taxon>Sar</taxon>
        <taxon>Stramenopiles</taxon>
        <taxon>Oomycota</taxon>
        <taxon>Peronosporomycetes</taxon>
        <taxon>Peronosporales</taxon>
        <taxon>Peronosporaceae</taxon>
        <taxon>Phytophthora</taxon>
    </lineage>
</organism>
<dbReference type="OrthoDB" id="7698356at2759"/>
<accession>A0A225VZG7</accession>
<dbReference type="InterPro" id="IPR043128">
    <property type="entry name" value="Rev_trsase/Diguanyl_cyclase"/>
</dbReference>
<feature type="region of interest" description="Disordered" evidence="1">
    <location>
        <begin position="1"/>
        <end position="27"/>
    </location>
</feature>
<dbReference type="Gene3D" id="3.30.70.270">
    <property type="match status" value="1"/>
</dbReference>
<proteinExistence type="predicted"/>
<dbReference type="AlphaFoldDB" id="A0A225VZG7"/>
<comment type="caution">
    <text evidence="2">The sequence shown here is derived from an EMBL/GenBank/DDBJ whole genome shotgun (WGS) entry which is preliminary data.</text>
</comment>
<evidence type="ECO:0000313" key="3">
    <source>
        <dbReference type="Proteomes" id="UP000198211"/>
    </source>
</evidence>
<protein>
    <recommendedName>
        <fullName evidence="4">Reverse transcriptase</fullName>
    </recommendedName>
</protein>
<reference evidence="3" key="1">
    <citation type="submission" date="2017-03" db="EMBL/GenBank/DDBJ databases">
        <title>Phytopthora megakarya and P. palmivora, two closely related causual agents of cacao black pod achieved similar genome size and gene model numbers by different mechanisms.</title>
        <authorList>
            <person name="Ali S."/>
            <person name="Shao J."/>
            <person name="Larry D.J."/>
            <person name="Kronmiller B."/>
            <person name="Shen D."/>
            <person name="Strem M.D."/>
            <person name="Melnick R.L."/>
            <person name="Guiltinan M.J."/>
            <person name="Tyler B.M."/>
            <person name="Meinhardt L.W."/>
            <person name="Bailey B.A."/>
        </authorList>
    </citation>
    <scope>NUCLEOTIDE SEQUENCE [LARGE SCALE GENOMIC DNA]</scope>
    <source>
        <strain evidence="3">zdho120</strain>
    </source>
</reference>
<dbReference type="EMBL" id="NBNE01002313">
    <property type="protein sequence ID" value="OWZ10833.1"/>
    <property type="molecule type" value="Genomic_DNA"/>
</dbReference>